<name>A0ACC3TRM7_9ASCO</name>
<proteinExistence type="predicted"/>
<reference evidence="2" key="1">
    <citation type="journal article" date="2024" name="Front. Bioeng. Biotechnol.">
        <title>Genome-scale model development and genomic sequencing of the oleaginous clade Lipomyces.</title>
        <authorList>
            <person name="Czajka J.J."/>
            <person name="Han Y."/>
            <person name="Kim J."/>
            <person name="Mondo S.J."/>
            <person name="Hofstad B.A."/>
            <person name="Robles A."/>
            <person name="Haridas S."/>
            <person name="Riley R."/>
            <person name="LaButti K."/>
            <person name="Pangilinan J."/>
            <person name="Andreopoulos W."/>
            <person name="Lipzen A."/>
            <person name="Yan J."/>
            <person name="Wang M."/>
            <person name="Ng V."/>
            <person name="Grigoriev I.V."/>
            <person name="Spatafora J.W."/>
            <person name="Magnuson J.K."/>
            <person name="Baker S.E."/>
            <person name="Pomraning K.R."/>
        </authorList>
    </citation>
    <scope>NUCLEOTIDE SEQUENCE [LARGE SCALE GENOMIC DNA]</scope>
    <source>
        <strain evidence="2">CBS 10300</strain>
    </source>
</reference>
<comment type="caution">
    <text evidence="1">The sequence shown here is derived from an EMBL/GenBank/DDBJ whole genome shotgun (WGS) entry which is preliminary data.</text>
</comment>
<keyword evidence="2" id="KW-1185">Reference proteome</keyword>
<evidence type="ECO:0000313" key="1">
    <source>
        <dbReference type="EMBL" id="KAK9323824.1"/>
    </source>
</evidence>
<sequence>MASNDDRPPSTAGVRGSDIPTAESHEEQPDSNAEPPSEKPTTVEEAYSVFTVTQKKLIILTGSLAGFFSPLSSSIYFPALNSIANDLHVSPAKINLSVTTYLIVQGAAPMIIAGFSDSVGRRPAYCICFTIYIAANLGLALQNDYAALMILRCLQSGGSSGTVALANGVVADMITSSERGTYIAYASVGSVLGPSLSPIVGGLLSQRLGWHWVFWFLLIFAGAFFLPLLLFFPETCRNVVGDGSIPPPLLNMSVTDIIRHRNRARSGYVVDVGKQEELRQKSKLRFPNPLSTLVVIADLETGLILFATGLALACFYAISTGASSQFRDLYGFNDIQIALIFIPIGAGGLVSAFTTGKIVDWNYRRHAKLNGFPVVKNRRQDLTNFPIETARLQVALPLFYLGAASIIGYGWVMNYKVNLAGPVVLLFIMGYALISSFQVLNVLMVDIYPGKAATATAANNLVRCELGAAASAVIVPMSNAMGRGWAYTLLALIFVGYSPTLLVVMKYGMRWRKAKKEKEEKRAQEKESKEMQKKMEQEKTADGVEEDRLHGQQHKSYHREG</sequence>
<evidence type="ECO:0000313" key="2">
    <source>
        <dbReference type="Proteomes" id="UP001489719"/>
    </source>
</evidence>
<dbReference type="EMBL" id="MU970057">
    <property type="protein sequence ID" value="KAK9323824.1"/>
    <property type="molecule type" value="Genomic_DNA"/>
</dbReference>
<organism evidence="1 2">
    <name type="scientific">Lipomyces orientalis</name>
    <dbReference type="NCBI Taxonomy" id="1233043"/>
    <lineage>
        <taxon>Eukaryota</taxon>
        <taxon>Fungi</taxon>
        <taxon>Dikarya</taxon>
        <taxon>Ascomycota</taxon>
        <taxon>Saccharomycotina</taxon>
        <taxon>Lipomycetes</taxon>
        <taxon>Lipomycetales</taxon>
        <taxon>Lipomycetaceae</taxon>
        <taxon>Lipomyces</taxon>
    </lineage>
</organism>
<dbReference type="Proteomes" id="UP001489719">
    <property type="component" value="Unassembled WGS sequence"/>
</dbReference>
<gene>
    <name evidence="1" type="ORF">V1517DRAFT_319477</name>
</gene>
<accession>A0ACC3TRM7</accession>
<protein>
    <submittedName>
        <fullName evidence="1">Major facilitator superfamily domain-containing protein</fullName>
    </submittedName>
</protein>